<evidence type="ECO:0000313" key="8">
    <source>
        <dbReference type="EMBL" id="AEI06659.1"/>
    </source>
</evidence>
<dbReference type="EC" id="3.6.3.-" evidence="8"/>
<comment type="subcellular location">
    <subcellularLocation>
        <location evidence="1">Cell inner membrane</location>
        <topology evidence="1">Peripheral membrane protein</topology>
    </subcellularLocation>
</comment>
<keyword evidence="9" id="KW-1185">Reference proteome</keyword>
<accession>B6JI53</accession>
<keyword evidence="8" id="KW-0378">Hydrolase</keyword>
<organism evidence="8 9">
    <name type="scientific">Afipia carboxidovorans (strain ATCC 49405 / DSM 1227 / KCTC 32145 / OM5)</name>
    <name type="common">Oligotropha carboxidovorans</name>
    <dbReference type="NCBI Taxonomy" id="504832"/>
    <lineage>
        <taxon>Bacteria</taxon>
        <taxon>Pseudomonadati</taxon>
        <taxon>Pseudomonadota</taxon>
        <taxon>Alphaproteobacteria</taxon>
        <taxon>Hyphomicrobiales</taxon>
        <taxon>Nitrobacteraceae</taxon>
        <taxon>Afipia</taxon>
    </lineage>
</organism>
<evidence type="ECO:0000313" key="9">
    <source>
        <dbReference type="Proteomes" id="UP000007730"/>
    </source>
</evidence>
<dbReference type="SUPFAM" id="SSF52540">
    <property type="entry name" value="P-loop containing nucleoside triphosphate hydrolases"/>
    <property type="match status" value="2"/>
</dbReference>
<dbReference type="PANTHER" id="PTHR43776">
    <property type="entry name" value="TRANSPORT ATP-BINDING PROTEIN"/>
    <property type="match status" value="1"/>
</dbReference>
<dbReference type="Gene3D" id="3.40.50.300">
    <property type="entry name" value="P-loop containing nucleotide triphosphate hydrolases"/>
    <property type="match status" value="2"/>
</dbReference>
<evidence type="ECO:0000256" key="1">
    <source>
        <dbReference type="ARBA" id="ARBA00004417"/>
    </source>
</evidence>
<keyword evidence="4" id="KW-0547">Nucleotide-binding</keyword>
<evidence type="ECO:0000256" key="6">
    <source>
        <dbReference type="ARBA" id="ARBA00024722"/>
    </source>
</evidence>
<dbReference type="Proteomes" id="UP000007730">
    <property type="component" value="Chromosome"/>
</dbReference>
<evidence type="ECO:0000259" key="7">
    <source>
        <dbReference type="PROSITE" id="PS50893"/>
    </source>
</evidence>
<sequence length="539" mass="59316">MRDESKPLLEVENLTIDFATENGWFKAVRDISFSIGRNESVAVIGESGSGKSVTANAVLGLLDCPPGRITKGSIRFNGEDLLTMPIEKRRKLYGRRLAMVFQDPLIHLNPVYPIGWQISEVCRIHGMSKADADARTLELLKRVDIPDPQSRVLQYPHQFSGGQRQRIMIAMAMAFAPDLLIADEPTTALDVTVQAQILELLRDLRAETGMSLMMITHDLGVAADIADRVLVMKKGEIVERGTTAGVFAAPQHPYTRQLLADRSEEYRSAKPVAPDPLLKVSNLDISYGPFRAVKNVNLSVGKGEIVGVVGESGSGKSSLAGAVLGLRDISNGSVEFYGKDIRKLGKGELKDYNRSVQAVFQDPYSSLNPRMTVLAILSEPWELHPDVMPKAKRAERAAELLEMVGLSRADLVKYPNEFSGGQRQRIAIARALALDPELIVCDEAVSALDMTIQAQVIALLAELRTKLKLSYLFIAHDLTLVRKFADRVVVMKNGEVVEEGDSETVFANPSHPYTRRLVDSSPVPDPALQKQRRAQLMTA</sequence>
<proteinExistence type="inferred from homology"/>
<keyword evidence="3" id="KW-0813">Transport</keyword>
<dbReference type="GO" id="GO:0015833">
    <property type="term" value="P:peptide transport"/>
    <property type="evidence" value="ECO:0007669"/>
    <property type="project" value="InterPro"/>
</dbReference>
<name>B6JI53_AFIC5</name>
<dbReference type="RefSeq" id="WP_012563223.1">
    <property type="nucleotide sequence ID" value="NC_011386.1"/>
</dbReference>
<dbReference type="Pfam" id="PF08352">
    <property type="entry name" value="oligo_HPY"/>
    <property type="match status" value="2"/>
</dbReference>
<dbReference type="NCBIfam" id="NF008453">
    <property type="entry name" value="PRK11308.1"/>
    <property type="match status" value="2"/>
</dbReference>
<dbReference type="CDD" id="cd03257">
    <property type="entry name" value="ABC_NikE_OppD_transporters"/>
    <property type="match status" value="2"/>
</dbReference>
<evidence type="ECO:0000256" key="2">
    <source>
        <dbReference type="ARBA" id="ARBA00005417"/>
    </source>
</evidence>
<dbReference type="PROSITE" id="PS50893">
    <property type="entry name" value="ABC_TRANSPORTER_2"/>
    <property type="match status" value="2"/>
</dbReference>
<dbReference type="NCBIfam" id="NF007739">
    <property type="entry name" value="PRK10419.1"/>
    <property type="match status" value="2"/>
</dbReference>
<dbReference type="KEGG" id="ocg:OCA5_c19490"/>
<reference evidence="8 9" key="1">
    <citation type="journal article" date="2011" name="J. Bacteriol.">
        <title>Complete genome sequences of the chemolithoautotrophic Oligotropha carboxidovorans strains OM4 and OM5.</title>
        <authorList>
            <person name="Volland S."/>
            <person name="Rachinger M."/>
            <person name="Strittmatter A."/>
            <person name="Daniel R."/>
            <person name="Gottschalk G."/>
            <person name="Meyer O."/>
        </authorList>
    </citation>
    <scope>NUCLEOTIDE SEQUENCE [LARGE SCALE GENOMIC DNA]</scope>
    <source>
        <strain evidence="9">ATCC 49405 / DSM 1227 / KCTC 32145 / OM5</strain>
    </source>
</reference>
<keyword evidence="5 8" id="KW-0067">ATP-binding</keyword>
<dbReference type="SMART" id="SM00382">
    <property type="entry name" value="AAA"/>
    <property type="match status" value="2"/>
</dbReference>
<dbReference type="OrthoDB" id="9802264at2"/>
<dbReference type="GO" id="GO:0055085">
    <property type="term" value="P:transmembrane transport"/>
    <property type="evidence" value="ECO:0007669"/>
    <property type="project" value="UniProtKB-ARBA"/>
</dbReference>
<dbReference type="InterPro" id="IPR003593">
    <property type="entry name" value="AAA+_ATPase"/>
</dbReference>
<feature type="domain" description="ABC transporter" evidence="7">
    <location>
        <begin position="278"/>
        <end position="518"/>
    </location>
</feature>
<dbReference type="STRING" id="504832.OCA5_c19490"/>
<evidence type="ECO:0000256" key="5">
    <source>
        <dbReference type="ARBA" id="ARBA00022840"/>
    </source>
</evidence>
<dbReference type="eggNOG" id="COG4172">
    <property type="taxonomic scope" value="Bacteria"/>
</dbReference>
<feature type="domain" description="ABC transporter" evidence="7">
    <location>
        <begin position="9"/>
        <end position="259"/>
    </location>
</feature>
<dbReference type="FunFam" id="3.40.50.300:FF:000016">
    <property type="entry name" value="Oligopeptide ABC transporter ATP-binding component"/>
    <property type="match status" value="2"/>
</dbReference>
<comment type="similarity">
    <text evidence="2">Belongs to the ABC transporter superfamily.</text>
</comment>
<dbReference type="PROSITE" id="PS00211">
    <property type="entry name" value="ABC_TRANSPORTER_1"/>
    <property type="match status" value="2"/>
</dbReference>
<dbReference type="InterPro" id="IPR017871">
    <property type="entry name" value="ABC_transporter-like_CS"/>
</dbReference>
<dbReference type="HOGENOM" id="CLU_000604_86_0_5"/>
<dbReference type="GO" id="GO:0005524">
    <property type="term" value="F:ATP binding"/>
    <property type="evidence" value="ECO:0007669"/>
    <property type="project" value="UniProtKB-KW"/>
</dbReference>
<dbReference type="InterPro" id="IPR050319">
    <property type="entry name" value="ABC_transp_ATP-bind"/>
</dbReference>
<comment type="function">
    <text evidence="6">Involved in beta-(1--&gt;2)glucan export. Transmembrane domains (TMD) form a pore in the inner membrane and the ATP-binding domain (NBD) is responsible for energy generation.</text>
</comment>
<dbReference type="KEGG" id="oca:OCAR_6079"/>
<evidence type="ECO:0000256" key="4">
    <source>
        <dbReference type="ARBA" id="ARBA00022741"/>
    </source>
</evidence>
<dbReference type="GO" id="GO:0016887">
    <property type="term" value="F:ATP hydrolysis activity"/>
    <property type="evidence" value="ECO:0007669"/>
    <property type="project" value="InterPro"/>
</dbReference>
<dbReference type="GO" id="GO:0005886">
    <property type="term" value="C:plasma membrane"/>
    <property type="evidence" value="ECO:0007669"/>
    <property type="project" value="UniProtKB-SubCell"/>
</dbReference>
<dbReference type="EMBL" id="CP002826">
    <property type="protein sequence ID" value="AEI06659.1"/>
    <property type="molecule type" value="Genomic_DNA"/>
</dbReference>
<dbReference type="AlphaFoldDB" id="B6JI53"/>
<dbReference type="InterPro" id="IPR013563">
    <property type="entry name" value="Oligopep_ABC_C"/>
</dbReference>
<evidence type="ECO:0000256" key="3">
    <source>
        <dbReference type="ARBA" id="ARBA00022448"/>
    </source>
</evidence>
<gene>
    <name evidence="8" type="primary">gsiA2</name>
    <name evidence="8" type="ordered locus">OCA5_c19490</name>
</gene>
<dbReference type="InterPro" id="IPR003439">
    <property type="entry name" value="ABC_transporter-like_ATP-bd"/>
</dbReference>
<dbReference type="InterPro" id="IPR027417">
    <property type="entry name" value="P-loop_NTPase"/>
</dbReference>
<protein>
    <submittedName>
        <fullName evidence="8">Glutathione import ATP-binding protein GsiA</fullName>
        <ecNumber evidence="8">3.6.3.-</ecNumber>
    </submittedName>
</protein>
<dbReference type="Pfam" id="PF00005">
    <property type="entry name" value="ABC_tran"/>
    <property type="match status" value="2"/>
</dbReference>